<name>A0AA38Z002_VITRO</name>
<organism evidence="2 3">
    <name type="scientific">Vitis rotundifolia</name>
    <name type="common">Muscadine grape</name>
    <dbReference type="NCBI Taxonomy" id="103349"/>
    <lineage>
        <taxon>Eukaryota</taxon>
        <taxon>Viridiplantae</taxon>
        <taxon>Streptophyta</taxon>
        <taxon>Embryophyta</taxon>
        <taxon>Tracheophyta</taxon>
        <taxon>Spermatophyta</taxon>
        <taxon>Magnoliopsida</taxon>
        <taxon>eudicotyledons</taxon>
        <taxon>Gunneridae</taxon>
        <taxon>Pentapetalae</taxon>
        <taxon>rosids</taxon>
        <taxon>Vitales</taxon>
        <taxon>Vitaceae</taxon>
        <taxon>Viteae</taxon>
        <taxon>Vitis</taxon>
    </lineage>
</organism>
<evidence type="ECO:0008006" key="4">
    <source>
        <dbReference type="Google" id="ProtNLM"/>
    </source>
</evidence>
<keyword evidence="3" id="KW-1185">Reference proteome</keyword>
<gene>
    <name evidence="2" type="ORF">PVL29_021508</name>
</gene>
<dbReference type="PANTHER" id="PTHR31852">
    <property type="entry name" value="LATE EMBRYOGENESIS ABUNDANT (LEA) HYDROXYPROLINE-RICH GLYCOPROTEIN FAMILY"/>
    <property type="match status" value="1"/>
</dbReference>
<evidence type="ECO:0000256" key="1">
    <source>
        <dbReference type="SAM" id="Phobius"/>
    </source>
</evidence>
<dbReference type="AlphaFoldDB" id="A0AA38Z002"/>
<dbReference type="EMBL" id="JARBHA010000016">
    <property type="protein sequence ID" value="KAJ9679603.1"/>
    <property type="molecule type" value="Genomic_DNA"/>
</dbReference>
<feature type="transmembrane region" description="Helical" evidence="1">
    <location>
        <begin position="41"/>
        <end position="63"/>
    </location>
</feature>
<dbReference type="Proteomes" id="UP001168098">
    <property type="component" value="Unassembled WGS sequence"/>
</dbReference>
<proteinExistence type="predicted"/>
<evidence type="ECO:0000313" key="3">
    <source>
        <dbReference type="Proteomes" id="UP001168098"/>
    </source>
</evidence>
<dbReference type="InterPro" id="IPR055301">
    <property type="entry name" value="Lea14-like_2"/>
</dbReference>
<keyword evidence="1" id="KW-0472">Membrane</keyword>
<sequence>MAEKQQQVYPIGPTNDHAAKSDVESAAVQSEELCCKKRIKYIAYFAAFPVFQTIVILIFALTVMRIKSPKFRFGSVAIESLSYSSSTTAPSFNMRFNAQVTVKNTNFGHLFEDSTIRLAYKGIPVGMASIPNSRARARYTKKMNVAIDVASDNVLSNSNFSH</sequence>
<protein>
    <recommendedName>
        <fullName evidence="4">Late embryogenesis abundant protein LEA-2 subgroup domain-containing protein</fullName>
    </recommendedName>
</protein>
<keyword evidence="1" id="KW-0812">Transmembrane</keyword>
<keyword evidence="1" id="KW-1133">Transmembrane helix</keyword>
<accession>A0AA38Z002</accession>
<reference evidence="2 3" key="1">
    <citation type="journal article" date="2023" name="BMC Biotechnol.">
        <title>Vitis rotundifolia cv Carlos genome sequencing.</title>
        <authorList>
            <person name="Huff M."/>
            <person name="Hulse-Kemp A."/>
            <person name="Scheffler B."/>
            <person name="Youngblood R."/>
            <person name="Simpson S."/>
            <person name="Babiker E."/>
            <person name="Staton M."/>
        </authorList>
    </citation>
    <scope>NUCLEOTIDE SEQUENCE [LARGE SCALE GENOMIC DNA]</scope>
    <source>
        <tissue evidence="2">Leaf</tissue>
    </source>
</reference>
<comment type="caution">
    <text evidence="2">The sequence shown here is derived from an EMBL/GenBank/DDBJ whole genome shotgun (WGS) entry which is preliminary data.</text>
</comment>
<evidence type="ECO:0000313" key="2">
    <source>
        <dbReference type="EMBL" id="KAJ9679603.1"/>
    </source>
</evidence>